<evidence type="ECO:0000313" key="3">
    <source>
        <dbReference type="EMBL" id="MBK1790722.1"/>
    </source>
</evidence>
<accession>A0A8J7MCN3</accession>
<feature type="chain" id="PRO_5035148461" description="Hydrazine synthase alpha subunit middle domain-containing protein" evidence="1">
    <location>
        <begin position="23"/>
        <end position="1033"/>
    </location>
</feature>
<dbReference type="Gene3D" id="2.120.10.30">
    <property type="entry name" value="TolB, C-terminal domain"/>
    <property type="match status" value="1"/>
</dbReference>
<dbReference type="InterPro" id="IPR040698">
    <property type="entry name" value="HZS_alpha_mid"/>
</dbReference>
<keyword evidence="4" id="KW-1185">Reference proteome</keyword>
<feature type="domain" description="Hydrazine synthase alpha subunit middle" evidence="2">
    <location>
        <begin position="710"/>
        <end position="824"/>
    </location>
</feature>
<name>A0A8J7MCN3_9BACT</name>
<protein>
    <recommendedName>
        <fullName evidence="2">Hydrazine synthase alpha subunit middle domain-containing protein</fullName>
    </recommendedName>
</protein>
<dbReference type="AlphaFoldDB" id="A0A8J7MCN3"/>
<dbReference type="Gene3D" id="2.60.120.260">
    <property type="entry name" value="Galactose-binding domain-like"/>
    <property type="match status" value="1"/>
</dbReference>
<dbReference type="InterPro" id="IPR011042">
    <property type="entry name" value="6-blade_b-propeller_TolB-like"/>
</dbReference>
<sequence length="1033" mass="116764">MRKYIGTGIIAVSMLSMSLALGADGDLYCLPKDVTFDGPKAHVTRGEDSQITSWPGNAVAKWSFEVPEKMKRNMLIEYAAQRGVPAELWVNGERVLHRHLPNGDDWSDYRLVSMGELELEAGTHTIELKTSAKHVHAFINFRQLRFTKAAAPPETDMFPKLYENKGSWAASMANLRSKVNSDEIVAYRTYEGELLEFYLHTDDGKQMWADYPHEMDWFLQDNQIHGELGSGVYDARKDFTNYFDANRSAELEVKLVKEVINDLGDKGAKVAKKLDALVKSGQGAGSSELLQLYVDACKVRRQDRIAPLLNETQQIIYATHQNFGSVAGIYTQTETEGLPVGESQLRIIDLSPEGNGHFAKDELLFDSKGGIVRDPELSFDAKRLLFAWRKTNRSIGTIAESAPETGNYCIYEMDLASREIRALTDDENYGADIEPTYLPNGDIIFNSSRIVQDVTCGWGDCSNFFLMNKDGKYQRRVGFDQTNTTQATMLNDGRVVYNRRDYNDRGQTYAHSLFAMNPDGTNQTEFYGNQTAEPTSFQHTRAVPGSHKVLGIAGGYHTSQGGKLVEIDIHKGRQKYEGLEFIGWDHEKKRRGGDHYGREGDQYSYPYPFSENDFLISYSPLGGYMTTKRGFVDKRKEPEHMRYKLYYMQRDGTRELLAANRDLSVLQAIPVRERPVPVLKPSKVDYKKDTGTMYVQNVYHGPSAEGIEPGSIDKIRVIELDYKPVTLGGALWGPPRDEIGPGKKYSSFGVHTVTPVGVGSATFDAKRILGEVDVHEDGSAMFEVPARKPIYLQLIDKNGHAAQTMRSWATLMPGENFSCIGCHEDKKDAPLPSVNMAIRSAPQQIKPFYETDKEGFSYAKLIQPIWDKHCIECHAPGKEAKEIDLTRTPVFDLVEERGANTMKRELYQSYLTLLKVGRRPDGKMGSGMPNEWVDYYTRLATVEATPPYYAGSANSGMIEMLEKGHHDVKLSKREKDLIAAWIDLNVPFIGEYDENNVWTDKEKAFYEQRMKLREREAEIEKRNIMEFIKDGQP</sequence>
<organism evidence="3 4">
    <name type="scientific">Persicirhabdus sediminis</name>
    <dbReference type="NCBI Taxonomy" id="454144"/>
    <lineage>
        <taxon>Bacteria</taxon>
        <taxon>Pseudomonadati</taxon>
        <taxon>Verrucomicrobiota</taxon>
        <taxon>Verrucomicrobiia</taxon>
        <taxon>Verrucomicrobiales</taxon>
        <taxon>Verrucomicrobiaceae</taxon>
        <taxon>Persicirhabdus</taxon>
    </lineage>
</organism>
<dbReference type="Proteomes" id="UP000624703">
    <property type="component" value="Unassembled WGS sequence"/>
</dbReference>
<evidence type="ECO:0000259" key="2">
    <source>
        <dbReference type="Pfam" id="PF18582"/>
    </source>
</evidence>
<evidence type="ECO:0000313" key="4">
    <source>
        <dbReference type="Proteomes" id="UP000624703"/>
    </source>
</evidence>
<comment type="caution">
    <text evidence="3">The sequence shown here is derived from an EMBL/GenBank/DDBJ whole genome shotgun (WGS) entry which is preliminary data.</text>
</comment>
<dbReference type="Pfam" id="PF18582">
    <property type="entry name" value="HZS_alpha"/>
    <property type="match status" value="1"/>
</dbReference>
<dbReference type="InterPro" id="IPR008979">
    <property type="entry name" value="Galactose-bd-like_sf"/>
</dbReference>
<gene>
    <name evidence="3" type="ORF">JIN82_06090</name>
</gene>
<dbReference type="RefSeq" id="WP_200310745.1">
    <property type="nucleotide sequence ID" value="NZ_JAENIM010000032.1"/>
</dbReference>
<dbReference type="EMBL" id="JAENIM010000032">
    <property type="protein sequence ID" value="MBK1790722.1"/>
    <property type="molecule type" value="Genomic_DNA"/>
</dbReference>
<reference evidence="3" key="1">
    <citation type="submission" date="2021-01" db="EMBL/GenBank/DDBJ databases">
        <title>Modified the classification status of verrucomicrobia.</title>
        <authorList>
            <person name="Feng X."/>
        </authorList>
    </citation>
    <scope>NUCLEOTIDE SEQUENCE</scope>
    <source>
        <strain evidence="3">_KCTC 22039</strain>
    </source>
</reference>
<proteinExistence type="predicted"/>
<keyword evidence="1" id="KW-0732">Signal</keyword>
<feature type="signal peptide" evidence="1">
    <location>
        <begin position="1"/>
        <end position="22"/>
    </location>
</feature>
<dbReference type="SUPFAM" id="SSF49785">
    <property type="entry name" value="Galactose-binding domain-like"/>
    <property type="match status" value="1"/>
</dbReference>
<evidence type="ECO:0000256" key="1">
    <source>
        <dbReference type="SAM" id="SignalP"/>
    </source>
</evidence>
<dbReference type="SUPFAM" id="SSF69304">
    <property type="entry name" value="Tricorn protease N-terminal domain"/>
    <property type="match status" value="1"/>
</dbReference>